<dbReference type="NCBIfam" id="NF007479">
    <property type="entry name" value="PRK10069.1"/>
    <property type="match status" value="1"/>
</dbReference>
<comment type="similarity">
    <text evidence="1">Belongs to the bacterial ring-hydroxylating dioxygenase beta subunit family.</text>
</comment>
<dbReference type="RefSeq" id="WP_207221900.1">
    <property type="nucleotide sequence ID" value="NZ_SGXC01000001.1"/>
</dbReference>
<dbReference type="Proteomes" id="UP000292445">
    <property type="component" value="Unassembled WGS sequence"/>
</dbReference>
<dbReference type="InterPro" id="IPR032710">
    <property type="entry name" value="NTF2-like_dom_sf"/>
</dbReference>
<dbReference type="AlphaFoldDB" id="A0A4Q7NGJ7"/>
<dbReference type="GO" id="GO:0019380">
    <property type="term" value="P:3-phenylpropionate catabolic process"/>
    <property type="evidence" value="ECO:0007669"/>
    <property type="project" value="TreeGrafter"/>
</dbReference>
<evidence type="ECO:0000256" key="1">
    <source>
        <dbReference type="ARBA" id="ARBA00009570"/>
    </source>
</evidence>
<comment type="caution">
    <text evidence="3">The sequence shown here is derived from an EMBL/GenBank/DDBJ whole genome shotgun (WGS) entry which is preliminary data.</text>
</comment>
<dbReference type="Gene3D" id="3.10.450.50">
    <property type="match status" value="1"/>
</dbReference>
<reference evidence="3 4" key="1">
    <citation type="submission" date="2019-02" db="EMBL/GenBank/DDBJ databases">
        <title>Genomic Encyclopedia of Type Strains, Phase IV (KMG-IV): sequencing the most valuable type-strain genomes for metagenomic binning, comparative biology and taxonomic classification.</title>
        <authorList>
            <person name="Goeker M."/>
        </authorList>
    </citation>
    <scope>NUCLEOTIDE SEQUENCE [LARGE SCALE GENOMIC DNA]</scope>
    <source>
        <strain evidence="3 4">K24</strain>
    </source>
</reference>
<sequence length="190" mass="22361">MPVNLGETPILRKPVAPPPPMLPPRDLVFEVEQFLYREARLLDDERYQEWLGLMTEDVHYWMPGIQSRHRRDKKPRLDPRRMAFFDDDLLNMRRRVTRFLDPTAWAEDPPTRSCHIISNIEVELTDAPGQYRVYSAFVNCRGRGEAEEYWLSGRRNDVLRRVEDGGLRLASREIVITQTVLLAKNLNVFL</sequence>
<evidence type="ECO:0000256" key="2">
    <source>
        <dbReference type="ARBA" id="ARBA00023002"/>
    </source>
</evidence>
<keyword evidence="3" id="KW-0223">Dioxygenase</keyword>
<dbReference type="CDD" id="cd00667">
    <property type="entry name" value="ring_hydroxylating_dioxygenases_beta"/>
    <property type="match status" value="1"/>
</dbReference>
<organism evidence="3 4">
    <name type="scientific">Pigmentiphaga kullae</name>
    <dbReference type="NCBI Taxonomy" id="151784"/>
    <lineage>
        <taxon>Bacteria</taxon>
        <taxon>Pseudomonadati</taxon>
        <taxon>Pseudomonadota</taxon>
        <taxon>Betaproteobacteria</taxon>
        <taxon>Burkholderiales</taxon>
        <taxon>Alcaligenaceae</taxon>
        <taxon>Pigmentiphaga</taxon>
    </lineage>
</organism>
<dbReference type="SUPFAM" id="SSF54427">
    <property type="entry name" value="NTF2-like"/>
    <property type="match status" value="1"/>
</dbReference>
<proteinExistence type="inferred from homology"/>
<dbReference type="EMBL" id="SGXC01000001">
    <property type="protein sequence ID" value="RZS84081.1"/>
    <property type="molecule type" value="Genomic_DNA"/>
</dbReference>
<protein>
    <submittedName>
        <fullName evidence="3">Ethylbenzene dioxygenase beta subunit</fullName>
    </submittedName>
</protein>
<keyword evidence="2" id="KW-0560">Oxidoreductase</keyword>
<evidence type="ECO:0000313" key="3">
    <source>
        <dbReference type="EMBL" id="RZS84081.1"/>
    </source>
</evidence>
<evidence type="ECO:0000313" key="4">
    <source>
        <dbReference type="Proteomes" id="UP000292445"/>
    </source>
</evidence>
<dbReference type="PANTHER" id="PTHR41534:SF2">
    <property type="entry name" value="3-PHENYLPROPIONATE_CINNAMIC ACID DIOXYGENASE SUBUNIT BETA"/>
    <property type="match status" value="1"/>
</dbReference>
<dbReference type="GO" id="GO:0051213">
    <property type="term" value="F:dioxygenase activity"/>
    <property type="evidence" value="ECO:0007669"/>
    <property type="project" value="UniProtKB-KW"/>
</dbReference>
<dbReference type="Pfam" id="PF00866">
    <property type="entry name" value="Ring_hydroxyl_B"/>
    <property type="match status" value="1"/>
</dbReference>
<accession>A0A4Q7NGJ7</accession>
<dbReference type="InterPro" id="IPR000391">
    <property type="entry name" value="Rng_hydr_dOase-bsu"/>
</dbReference>
<gene>
    <name evidence="3" type="ORF">EV675_0083</name>
</gene>
<dbReference type="PANTHER" id="PTHR41534">
    <property type="entry name" value="BLR3401 PROTEIN"/>
    <property type="match status" value="1"/>
</dbReference>
<keyword evidence="4" id="KW-1185">Reference proteome</keyword>
<name>A0A4Q7NGJ7_9BURK</name>